<accession>A0A848M482</accession>
<dbReference type="GO" id="GO:0045490">
    <property type="term" value="P:pectin catabolic process"/>
    <property type="evidence" value="ECO:0007669"/>
    <property type="project" value="InterPro"/>
</dbReference>
<keyword evidence="2" id="KW-0456">Lyase</keyword>
<dbReference type="InterPro" id="IPR011044">
    <property type="entry name" value="Quino_amine_DH_bsu"/>
</dbReference>
<dbReference type="Pfam" id="PF14583">
    <property type="entry name" value="Pectate_lyase22"/>
    <property type="match status" value="1"/>
</dbReference>
<evidence type="ECO:0000313" key="2">
    <source>
        <dbReference type="EMBL" id="NMO95030.1"/>
    </source>
</evidence>
<dbReference type="AlphaFoldDB" id="A0A848M482"/>
<dbReference type="Proteomes" id="UP000565468">
    <property type="component" value="Unassembled WGS sequence"/>
</dbReference>
<evidence type="ECO:0000259" key="1">
    <source>
        <dbReference type="Pfam" id="PF14583"/>
    </source>
</evidence>
<organism evidence="2 3">
    <name type="scientific">Paenibacillus lemnae</name>
    <dbReference type="NCBI Taxonomy" id="1330551"/>
    <lineage>
        <taxon>Bacteria</taxon>
        <taxon>Bacillati</taxon>
        <taxon>Bacillota</taxon>
        <taxon>Bacilli</taxon>
        <taxon>Bacillales</taxon>
        <taxon>Paenibacillaceae</taxon>
        <taxon>Paenibacillus</taxon>
    </lineage>
</organism>
<dbReference type="SUPFAM" id="SSF50969">
    <property type="entry name" value="YVTN repeat-like/Quinoprotein amine dehydrogenase"/>
    <property type="match status" value="1"/>
</dbReference>
<feature type="domain" description="Oligogalacturonate lyase" evidence="1">
    <location>
        <begin position="1"/>
        <end position="265"/>
    </location>
</feature>
<comment type="caution">
    <text evidence="2">The sequence shown here is derived from an EMBL/GenBank/DDBJ whole genome shotgun (WGS) entry which is preliminary data.</text>
</comment>
<dbReference type="InterPro" id="IPR015943">
    <property type="entry name" value="WD40/YVTN_repeat-like_dom_sf"/>
</dbReference>
<protein>
    <submittedName>
        <fullName evidence="2">Oligogalacturonide lyase</fullName>
    </submittedName>
</protein>
<reference evidence="2 3" key="1">
    <citation type="submission" date="2020-04" db="EMBL/GenBank/DDBJ databases">
        <title>Paenibacillus algicola sp. nov., a novel marine bacterium producing alginate lyase.</title>
        <authorList>
            <person name="Huang H."/>
        </authorList>
    </citation>
    <scope>NUCLEOTIDE SEQUENCE [LARGE SCALE GENOMIC DNA]</scope>
    <source>
        <strain evidence="2 3">L7-75</strain>
    </source>
</reference>
<evidence type="ECO:0000313" key="3">
    <source>
        <dbReference type="Proteomes" id="UP000565468"/>
    </source>
</evidence>
<dbReference type="Pfam" id="PF07676">
    <property type="entry name" value="PD40"/>
    <property type="match status" value="1"/>
</dbReference>
<keyword evidence="3" id="KW-1185">Reference proteome</keyword>
<dbReference type="InterPro" id="IPR027946">
    <property type="entry name" value="Ogl_dom"/>
</dbReference>
<dbReference type="InterPro" id="IPR011659">
    <property type="entry name" value="WD40"/>
</dbReference>
<gene>
    <name evidence="2" type="ORF">HII30_04415</name>
</gene>
<name>A0A848M482_PAELE</name>
<proteinExistence type="predicted"/>
<dbReference type="EMBL" id="JABBPN010000003">
    <property type="protein sequence ID" value="NMO95030.1"/>
    <property type="molecule type" value="Genomic_DNA"/>
</dbReference>
<dbReference type="RefSeq" id="WP_169503805.1">
    <property type="nucleotide sequence ID" value="NZ_JABBPN010000003.1"/>
</dbReference>
<dbReference type="GO" id="GO:0047487">
    <property type="term" value="F:oligogalacturonide lyase activity"/>
    <property type="evidence" value="ECO:0007669"/>
    <property type="project" value="InterPro"/>
</dbReference>
<sequence length="402" mass="45847">MGKGTIWPAEWSTYSDRITGIEVRQLTNYKTHSYHLYFTEGGWYDGDRRLLLMSDRGNSTNLYSLDRDSGEILQLTDLKDNDYMDACLNPVKKEAFFKFGRGITRLNLETLEEELLYTAPEGFNIGNLSCTADGKYVMTCIQEDLSRRIRLDLGNGYVGHRELMEASPLSRIIAVEAGSGTAETIHEEHAFITHINASPVLPWLITYCHEGPWHLVDHRIWGLDLRTGSAWKIRERLEPREKVGHEFFYPDGETIGYHGFREDGTNFHGRIKYDNSGMEETDFAFDTWHSHADGLGQAVVDGKGPVKNLCVWRKTDGKWQGPRVLCELRCSFHSQKVHAHPRFSADGSRLLFTSDKNGYANLYEVQLPLNFEELPELELAEIKLTGTTRANTKHPDTKILNA</sequence>
<dbReference type="Gene3D" id="2.130.10.10">
    <property type="entry name" value="YVTN repeat-like/Quinoprotein amine dehydrogenase"/>
    <property type="match status" value="1"/>
</dbReference>